<evidence type="ECO:0000256" key="6">
    <source>
        <dbReference type="ARBA" id="ARBA00022741"/>
    </source>
</evidence>
<dbReference type="InterPro" id="IPR004101">
    <property type="entry name" value="Mur_ligase_C"/>
</dbReference>
<dbReference type="EC" id="6.3.2.8" evidence="3"/>
<dbReference type="GO" id="GO:0009252">
    <property type="term" value="P:peptidoglycan biosynthetic process"/>
    <property type="evidence" value="ECO:0007669"/>
    <property type="project" value="UniProtKB-UniPathway"/>
</dbReference>
<evidence type="ECO:0000313" key="16">
    <source>
        <dbReference type="EMBL" id="CAB5016531.1"/>
    </source>
</evidence>
<comment type="catalytic activity">
    <reaction evidence="8">
        <text>UDP-N-acetyl-alpha-D-muramate + L-alanine + ATP = UDP-N-acetyl-alpha-D-muramoyl-L-alanine + ADP + phosphate + H(+)</text>
        <dbReference type="Rhea" id="RHEA:23372"/>
        <dbReference type="ChEBI" id="CHEBI:15378"/>
        <dbReference type="ChEBI" id="CHEBI:30616"/>
        <dbReference type="ChEBI" id="CHEBI:43474"/>
        <dbReference type="ChEBI" id="CHEBI:57972"/>
        <dbReference type="ChEBI" id="CHEBI:70757"/>
        <dbReference type="ChEBI" id="CHEBI:83898"/>
        <dbReference type="ChEBI" id="CHEBI:456216"/>
        <dbReference type="EC" id="6.3.2.8"/>
    </reaction>
</comment>
<accession>A0A6J6SP65</accession>
<evidence type="ECO:0000256" key="8">
    <source>
        <dbReference type="ARBA" id="ARBA00047833"/>
    </source>
</evidence>
<dbReference type="NCBIfam" id="TIGR01082">
    <property type="entry name" value="murC"/>
    <property type="match status" value="1"/>
</dbReference>
<dbReference type="SUPFAM" id="SSF51984">
    <property type="entry name" value="MurCD N-terminal domain"/>
    <property type="match status" value="1"/>
</dbReference>
<dbReference type="GO" id="GO:0008763">
    <property type="term" value="F:UDP-N-acetylmuramate-L-alanine ligase activity"/>
    <property type="evidence" value="ECO:0007669"/>
    <property type="project" value="UniProtKB-EC"/>
</dbReference>
<protein>
    <recommendedName>
        <fullName evidence="3">UDP-N-acetylmuramate--L-alanine ligase</fullName>
        <ecNumber evidence="3">6.3.2.8</ecNumber>
    </recommendedName>
</protein>
<evidence type="ECO:0000256" key="3">
    <source>
        <dbReference type="ARBA" id="ARBA00012211"/>
    </source>
</evidence>
<dbReference type="SUPFAM" id="SSF53623">
    <property type="entry name" value="MurD-like peptide ligases, catalytic domain"/>
    <property type="match status" value="1"/>
</dbReference>
<evidence type="ECO:0000313" key="14">
    <source>
        <dbReference type="EMBL" id="CAB4896848.1"/>
    </source>
</evidence>
<dbReference type="Pfam" id="PF02875">
    <property type="entry name" value="Mur_ligase_C"/>
    <property type="match status" value="1"/>
</dbReference>
<dbReference type="PANTHER" id="PTHR43445:SF3">
    <property type="entry name" value="UDP-N-ACETYLMURAMATE--L-ALANINE LIGASE"/>
    <property type="match status" value="1"/>
</dbReference>
<keyword evidence="4" id="KW-0963">Cytoplasm</keyword>
<evidence type="ECO:0000256" key="2">
    <source>
        <dbReference type="ARBA" id="ARBA00004752"/>
    </source>
</evidence>
<keyword evidence="9" id="KW-0812">Transmembrane</keyword>
<keyword evidence="6" id="KW-0547">Nucleotide-binding</keyword>
<dbReference type="SUPFAM" id="SSF53244">
    <property type="entry name" value="MurD-like peptide ligases, peptide-binding domain"/>
    <property type="match status" value="1"/>
</dbReference>
<dbReference type="InterPro" id="IPR036615">
    <property type="entry name" value="Mur_ligase_C_dom_sf"/>
</dbReference>
<keyword evidence="5" id="KW-0436">Ligase</keyword>
<dbReference type="HAMAP" id="MF_00046">
    <property type="entry name" value="MurC"/>
    <property type="match status" value="1"/>
</dbReference>
<evidence type="ECO:0000313" key="13">
    <source>
        <dbReference type="EMBL" id="CAB4736721.1"/>
    </source>
</evidence>
<dbReference type="Pfam" id="PF08245">
    <property type="entry name" value="Mur_ligase_M"/>
    <property type="match status" value="1"/>
</dbReference>
<proteinExistence type="inferred from homology"/>
<dbReference type="UniPathway" id="UPA00219"/>
<dbReference type="Gene3D" id="3.40.1190.10">
    <property type="entry name" value="Mur-like, catalytic domain"/>
    <property type="match status" value="1"/>
</dbReference>
<name>A0A6J6SP65_9ZZZZ</name>
<evidence type="ECO:0000256" key="1">
    <source>
        <dbReference type="ARBA" id="ARBA00004496"/>
    </source>
</evidence>
<dbReference type="EMBL" id="CAFBPQ010000006">
    <property type="protein sequence ID" value="CAB5016531.1"/>
    <property type="molecule type" value="Genomic_DNA"/>
</dbReference>
<dbReference type="EMBL" id="CAFBOF010000037">
    <property type="protein sequence ID" value="CAB4984399.1"/>
    <property type="molecule type" value="Genomic_DNA"/>
</dbReference>
<evidence type="ECO:0000256" key="7">
    <source>
        <dbReference type="ARBA" id="ARBA00022840"/>
    </source>
</evidence>
<feature type="transmembrane region" description="Helical" evidence="9">
    <location>
        <begin position="12"/>
        <end position="32"/>
    </location>
</feature>
<dbReference type="InterPro" id="IPR050061">
    <property type="entry name" value="MurCDEF_pg_biosynth"/>
</dbReference>
<reference evidence="13" key="1">
    <citation type="submission" date="2020-05" db="EMBL/GenBank/DDBJ databases">
        <authorList>
            <person name="Chiriac C."/>
            <person name="Salcher M."/>
            <person name="Ghai R."/>
            <person name="Kavagutti S V."/>
        </authorList>
    </citation>
    <scope>NUCLEOTIDE SEQUENCE</scope>
</reference>
<organism evidence="13">
    <name type="scientific">freshwater metagenome</name>
    <dbReference type="NCBI Taxonomy" id="449393"/>
    <lineage>
        <taxon>unclassified sequences</taxon>
        <taxon>metagenomes</taxon>
        <taxon>ecological metagenomes</taxon>
    </lineage>
</organism>
<dbReference type="InterPro" id="IPR005758">
    <property type="entry name" value="UDP-N-AcMur_Ala_ligase_MurC"/>
</dbReference>
<keyword evidence="9" id="KW-1133">Transmembrane helix</keyword>
<evidence type="ECO:0000256" key="9">
    <source>
        <dbReference type="SAM" id="Phobius"/>
    </source>
</evidence>
<sequence>MVELDLSQPRTLHIVGVGGAGMSAIATVLVHMGHSVSGSDLRDSPTLERLRLIGIDAQVGHEAKNIPPTTEAVIISTAIPSTNIEVKTAVTNGWPVVSRAEALRALSLTHRSVAVAGSHGKTTTSSILALMLRGAGLRPTFIIGGDLNEVGTNAAYDGGDWMVVEADESDGTFLRLSPEVAIVTNIEPDHIEHYGTFSGLVDAFKQFLTGVTGPKVVCIDDPIARNLIVGLGECHSYGFHEDAQYRLVNYRGTRQGSKFEIENEGVVLGLVEVPTPGRHNALNATAAIVAAGKMGVPFATAVFSVASFGGVSRRFETRGDLNGVTFIDDYAHLPTEVAITIRTAREGGWGRVVVIFQPHRYSRTEQLWRDFSDAFVDADSVIITDVYSAGETPRPGVSGRLVMRAILDAHPECPVQYLPRRSDVVRFGLRDARSGDVVLTLGAGDLTSVPDQWLSQVATEAN</sequence>
<comment type="pathway">
    <text evidence="2">Cell wall biogenesis; peptidoglycan biosynthesis.</text>
</comment>
<evidence type="ECO:0000256" key="4">
    <source>
        <dbReference type="ARBA" id="ARBA00022490"/>
    </source>
</evidence>
<feature type="domain" description="Mur ligase C-terminal" evidence="11">
    <location>
        <begin position="313"/>
        <end position="444"/>
    </location>
</feature>
<dbReference type="Pfam" id="PF01225">
    <property type="entry name" value="Mur_ligase"/>
    <property type="match status" value="1"/>
</dbReference>
<dbReference type="InterPro" id="IPR036565">
    <property type="entry name" value="Mur-like_cat_sf"/>
</dbReference>
<dbReference type="GO" id="GO:0005737">
    <property type="term" value="C:cytoplasm"/>
    <property type="evidence" value="ECO:0007669"/>
    <property type="project" value="UniProtKB-SubCell"/>
</dbReference>
<dbReference type="PANTHER" id="PTHR43445">
    <property type="entry name" value="UDP-N-ACETYLMURAMATE--L-ALANINE LIGASE-RELATED"/>
    <property type="match status" value="1"/>
</dbReference>
<dbReference type="EMBL" id="CAFBMM010000004">
    <property type="protein sequence ID" value="CAB4896848.1"/>
    <property type="molecule type" value="Genomic_DNA"/>
</dbReference>
<evidence type="ECO:0000256" key="5">
    <source>
        <dbReference type="ARBA" id="ARBA00022598"/>
    </source>
</evidence>
<evidence type="ECO:0000313" key="15">
    <source>
        <dbReference type="EMBL" id="CAB4984399.1"/>
    </source>
</evidence>
<keyword evidence="7" id="KW-0067">ATP-binding</keyword>
<evidence type="ECO:0000259" key="10">
    <source>
        <dbReference type="Pfam" id="PF01225"/>
    </source>
</evidence>
<keyword evidence="9" id="KW-0472">Membrane</keyword>
<feature type="domain" description="Mur ligase central" evidence="12">
    <location>
        <begin position="115"/>
        <end position="291"/>
    </location>
</feature>
<dbReference type="GO" id="GO:0005524">
    <property type="term" value="F:ATP binding"/>
    <property type="evidence" value="ECO:0007669"/>
    <property type="project" value="UniProtKB-KW"/>
</dbReference>
<dbReference type="Gene3D" id="3.40.50.720">
    <property type="entry name" value="NAD(P)-binding Rossmann-like Domain"/>
    <property type="match status" value="1"/>
</dbReference>
<feature type="domain" description="Mur ligase N-terminal catalytic" evidence="10">
    <location>
        <begin position="12"/>
        <end position="108"/>
    </location>
</feature>
<comment type="subcellular location">
    <subcellularLocation>
        <location evidence="1">Cytoplasm</location>
    </subcellularLocation>
</comment>
<dbReference type="Gene3D" id="3.90.190.20">
    <property type="entry name" value="Mur ligase, C-terminal domain"/>
    <property type="match status" value="1"/>
</dbReference>
<dbReference type="InterPro" id="IPR000713">
    <property type="entry name" value="Mur_ligase_N"/>
</dbReference>
<evidence type="ECO:0000259" key="12">
    <source>
        <dbReference type="Pfam" id="PF08245"/>
    </source>
</evidence>
<gene>
    <name evidence="13" type="ORF">UFOPK2683_01626</name>
    <name evidence="14" type="ORF">UFOPK3605_00250</name>
    <name evidence="15" type="ORF">UFOPK3897_01313</name>
    <name evidence="16" type="ORF">UFOPK4121_00381</name>
</gene>
<dbReference type="EMBL" id="CAEZYK010000144">
    <property type="protein sequence ID" value="CAB4736721.1"/>
    <property type="molecule type" value="Genomic_DNA"/>
</dbReference>
<dbReference type="AlphaFoldDB" id="A0A6J6SP65"/>
<evidence type="ECO:0000259" key="11">
    <source>
        <dbReference type="Pfam" id="PF02875"/>
    </source>
</evidence>
<dbReference type="InterPro" id="IPR013221">
    <property type="entry name" value="Mur_ligase_cen"/>
</dbReference>